<proteinExistence type="predicted"/>
<dbReference type="AlphaFoldDB" id="A0A510KGD0"/>
<evidence type="ECO:0000313" key="1">
    <source>
        <dbReference type="EMBL" id="BBM50714.1"/>
    </source>
</evidence>
<evidence type="ECO:0000313" key="2">
    <source>
        <dbReference type="Proteomes" id="UP000321501"/>
    </source>
</evidence>
<reference evidence="1 2" key="1">
    <citation type="submission" date="2019-07" db="EMBL/GenBank/DDBJ databases">
        <title>Complete Genome Sequence of Leptotrichia wadei Strain JMUB3934.</title>
        <authorList>
            <person name="Watanabe S."/>
            <person name="Cui L."/>
        </authorList>
    </citation>
    <scope>NUCLEOTIDE SEQUENCE [LARGE SCALE GENOMIC DNA]</scope>
    <source>
        <strain evidence="1 2">JMUB3934</strain>
    </source>
</reference>
<dbReference type="EMBL" id="AP019835">
    <property type="protein sequence ID" value="BBM50714.1"/>
    <property type="molecule type" value="Genomic_DNA"/>
</dbReference>
<dbReference type="Proteomes" id="UP000321501">
    <property type="component" value="Chromosome"/>
</dbReference>
<name>A0A510KGD0_9FUSO</name>
<dbReference type="RefSeq" id="WP_146964847.1">
    <property type="nucleotide sequence ID" value="NZ_AP019835.1"/>
</dbReference>
<evidence type="ECO:0008006" key="3">
    <source>
        <dbReference type="Google" id="ProtNLM"/>
    </source>
</evidence>
<protein>
    <recommendedName>
        <fullName evidence="3">HTH cro/C1-type domain-containing protein</fullName>
    </recommendedName>
</protein>
<dbReference type="GO" id="GO:0003677">
    <property type="term" value="F:DNA binding"/>
    <property type="evidence" value="ECO:0007669"/>
    <property type="project" value="InterPro"/>
</dbReference>
<gene>
    <name evidence="1" type="ORF">JMUB3934_2026</name>
</gene>
<sequence>MKEKKKIATDIYSKINITLKREKLSQKVIASKINMTPQTFSDNMIRLANGNFPKLDFLIDVQRELKIDLGLNF</sequence>
<organism evidence="1 2">
    <name type="scientific">Leptotrichia wadei</name>
    <dbReference type="NCBI Taxonomy" id="157687"/>
    <lineage>
        <taxon>Bacteria</taxon>
        <taxon>Fusobacteriati</taxon>
        <taxon>Fusobacteriota</taxon>
        <taxon>Fusobacteriia</taxon>
        <taxon>Fusobacteriales</taxon>
        <taxon>Leptotrichiaceae</taxon>
        <taxon>Leptotrichia</taxon>
    </lineage>
</organism>
<dbReference type="InterPro" id="IPR010982">
    <property type="entry name" value="Lambda_DNA-bd_dom_sf"/>
</dbReference>
<accession>A0A510KGD0</accession>
<dbReference type="SUPFAM" id="SSF47413">
    <property type="entry name" value="lambda repressor-like DNA-binding domains"/>
    <property type="match status" value="1"/>
</dbReference>